<gene>
    <name evidence="2" type="ORF">POVWA1_015630</name>
    <name evidence="3" type="ORF">POVWA2_089020</name>
</gene>
<protein>
    <submittedName>
        <fullName evidence="3">PIR Superfamily Protein</fullName>
    </submittedName>
</protein>
<organism evidence="3 4">
    <name type="scientific">Plasmodium ovale wallikeri</name>
    <dbReference type="NCBI Taxonomy" id="864142"/>
    <lineage>
        <taxon>Eukaryota</taxon>
        <taxon>Sar</taxon>
        <taxon>Alveolata</taxon>
        <taxon>Apicomplexa</taxon>
        <taxon>Aconoidasida</taxon>
        <taxon>Haemosporida</taxon>
        <taxon>Plasmodiidae</taxon>
        <taxon>Plasmodium</taxon>
        <taxon>Plasmodium (Plasmodium)</taxon>
    </lineage>
</organism>
<accession>A0A1A9ARZ4</accession>
<dbReference type="AlphaFoldDB" id="A0A1A9ARZ4"/>
<feature type="transmembrane region" description="Helical" evidence="1">
    <location>
        <begin position="216"/>
        <end position="237"/>
    </location>
</feature>
<proteinExistence type="predicted"/>
<reference evidence="3" key="2">
    <citation type="submission" date="2016-05" db="EMBL/GenBank/DDBJ databases">
        <authorList>
            <person name="Lavstsen T."/>
            <person name="Jespersen J.S."/>
        </authorList>
    </citation>
    <scope>NUCLEOTIDE SEQUENCE [LARGE SCALE GENOMIC DNA]</scope>
</reference>
<dbReference type="Proteomes" id="UP000078550">
    <property type="component" value="Unassembled WGS sequence"/>
</dbReference>
<name>A0A1A9ARZ4_PLAOA</name>
<evidence type="ECO:0000313" key="2">
    <source>
        <dbReference type="EMBL" id="SBT33132.1"/>
    </source>
</evidence>
<evidence type="ECO:0000313" key="3">
    <source>
        <dbReference type="EMBL" id="SBT58895.1"/>
    </source>
</evidence>
<reference evidence="4 5" key="1">
    <citation type="submission" date="2016-05" db="EMBL/GenBank/DDBJ databases">
        <authorList>
            <person name="Naeem Raeece"/>
        </authorList>
    </citation>
    <scope>NUCLEOTIDE SEQUENCE [LARGE SCALE GENOMIC DNA]</scope>
</reference>
<dbReference type="Proteomes" id="UP000078555">
    <property type="component" value="Unassembled WGS sequence"/>
</dbReference>
<keyword evidence="1" id="KW-0472">Membrane</keyword>
<keyword evidence="1" id="KW-0812">Transmembrane</keyword>
<dbReference type="EMBL" id="FLRD01000051">
    <property type="protein sequence ID" value="SBT33132.1"/>
    <property type="molecule type" value="Genomic_DNA"/>
</dbReference>
<evidence type="ECO:0000256" key="1">
    <source>
        <dbReference type="SAM" id="Phobius"/>
    </source>
</evidence>
<keyword evidence="1" id="KW-1133">Transmembrane helix</keyword>
<sequence>MSYGTGESIYNYVYSFPECKADFERITNDESVSGVFRCTGINKDIINDDINCIKFLAYLHNLENEGTSSHLVTGCKYLNFWLYDELINKNKSIHKTSILYKEFMNVYDTLYSNDNEICKDHIEDINEEIYNKVKNLLELYNHFKNVPTSSTVGNCFNDNKCADLYNDFIKECAKINNRNFCDGLDKFREIYNERMIFLNTCENVQKYLPSYKSNNMAVTILIPIIIILAIPFILFFLHKYTTFPSQLLLKIKKNARIFDDQYENTENFLPMSQSFNRNSENSAWNIAYHTGTR</sequence>
<dbReference type="InterPro" id="IPR008780">
    <property type="entry name" value="Plasmodium_Vir"/>
</dbReference>
<evidence type="ECO:0000313" key="4">
    <source>
        <dbReference type="Proteomes" id="UP000078550"/>
    </source>
</evidence>
<evidence type="ECO:0000313" key="5">
    <source>
        <dbReference type="Proteomes" id="UP000078555"/>
    </source>
</evidence>
<dbReference type="EMBL" id="FLRE01002646">
    <property type="protein sequence ID" value="SBT58895.1"/>
    <property type="molecule type" value="Genomic_DNA"/>
</dbReference>
<keyword evidence="5" id="KW-1185">Reference proteome</keyword>
<dbReference type="Pfam" id="PF05795">
    <property type="entry name" value="Plasmodium_Vir"/>
    <property type="match status" value="2"/>
</dbReference>